<evidence type="ECO:0000313" key="2">
    <source>
        <dbReference type="Proteomes" id="UP000307749"/>
    </source>
</evidence>
<proteinExistence type="predicted"/>
<dbReference type="Proteomes" id="UP000307749">
    <property type="component" value="Unassembled WGS sequence"/>
</dbReference>
<reference evidence="1 2" key="1">
    <citation type="submission" date="2017-02" db="EMBL/GenBank/DDBJ databases">
        <title>Whole genome sequencing of Metallibacterium scheffleri DSM 24874 (T).</title>
        <authorList>
            <person name="Kumar S."/>
            <person name="Patil P."/>
            <person name="Patil P.B."/>
        </authorList>
    </citation>
    <scope>NUCLEOTIDE SEQUENCE [LARGE SCALE GENOMIC DNA]</scope>
    <source>
        <strain evidence="1 2">DSM 24874</strain>
    </source>
</reference>
<accession>A0A4S3KR52</accession>
<dbReference type="STRING" id="993689.GCA_002077135_01099"/>
<dbReference type="EMBL" id="MWQO01000011">
    <property type="protein sequence ID" value="THD11532.1"/>
    <property type="molecule type" value="Genomic_DNA"/>
</dbReference>
<name>A0A4S3KR52_9GAMM</name>
<sequence>MLTSTRAHHAGAASGLACVGNVTGCAMLDVLRTRNPLRGNIAQRETFIAQLATLRQWMWLRTHAPSLPRDCSTAYRDLPHALAVPGPAVRIEGGDLVLRTRQGRPAVWRLPLPRARASKGMAKPDP</sequence>
<dbReference type="RefSeq" id="WP_081126423.1">
    <property type="nucleotide sequence ID" value="NZ_LDOS01000001.1"/>
</dbReference>
<keyword evidence="2" id="KW-1185">Reference proteome</keyword>
<dbReference type="PROSITE" id="PS51257">
    <property type="entry name" value="PROKAR_LIPOPROTEIN"/>
    <property type="match status" value="1"/>
</dbReference>
<evidence type="ECO:0000313" key="1">
    <source>
        <dbReference type="EMBL" id="THD11532.1"/>
    </source>
</evidence>
<dbReference type="AlphaFoldDB" id="A0A4S3KR52"/>
<comment type="caution">
    <text evidence="1">The sequence shown here is derived from an EMBL/GenBank/DDBJ whole genome shotgun (WGS) entry which is preliminary data.</text>
</comment>
<gene>
    <name evidence="1" type="ORF">B1806_03115</name>
</gene>
<protein>
    <submittedName>
        <fullName evidence="1">Uncharacterized protein</fullName>
    </submittedName>
</protein>
<organism evidence="1 2">
    <name type="scientific">Metallibacterium scheffleri</name>
    <dbReference type="NCBI Taxonomy" id="993689"/>
    <lineage>
        <taxon>Bacteria</taxon>
        <taxon>Pseudomonadati</taxon>
        <taxon>Pseudomonadota</taxon>
        <taxon>Gammaproteobacteria</taxon>
        <taxon>Lysobacterales</taxon>
        <taxon>Rhodanobacteraceae</taxon>
        <taxon>Metallibacterium</taxon>
    </lineage>
</organism>